<gene>
    <name evidence="3" type="ORF">INP52_06550</name>
</gene>
<evidence type="ECO:0000256" key="2">
    <source>
        <dbReference type="SAM" id="Phobius"/>
    </source>
</evidence>
<keyword evidence="3" id="KW-0132">Cell division</keyword>
<evidence type="ECO:0000313" key="3">
    <source>
        <dbReference type="EMBL" id="QOY60074.1"/>
    </source>
</evidence>
<feature type="compositionally biased region" description="Polar residues" evidence="1">
    <location>
        <begin position="156"/>
        <end position="170"/>
    </location>
</feature>
<keyword evidence="3" id="KW-0131">Cell cycle</keyword>
<keyword evidence="2" id="KW-0472">Membrane</keyword>
<feature type="transmembrane region" description="Helical" evidence="2">
    <location>
        <begin position="56"/>
        <end position="81"/>
    </location>
</feature>
<dbReference type="EMBL" id="CP063767">
    <property type="protein sequence ID" value="QOY60074.1"/>
    <property type="molecule type" value="Genomic_DNA"/>
</dbReference>
<keyword evidence="4" id="KW-1185">Reference proteome</keyword>
<sequence>MRYQGSEAYSMETPVRRRERPELEERPSFEVVSGGGLDASARRGVSAQFVSRLRAIALAAAVLIVLGAARVTLAAATVSLLQDNVSTKTQISEAQSLNDELKIERAVLSSNSRISRIATQNYGMVLPGEHVTISLDDAPDDTSSGQASSADGEAAQTMSEPSSQSGLALD</sequence>
<accession>A0A7S7M7E0</accession>
<protein>
    <submittedName>
        <fullName evidence="3">Cell division protein FtsL</fullName>
    </submittedName>
</protein>
<keyword evidence="2" id="KW-0812">Transmembrane</keyword>
<reference evidence="3 4" key="1">
    <citation type="submission" date="2020-10" db="EMBL/GenBank/DDBJ databases">
        <title>Olsenella immobilis sp.nov., isolated from the mud in a fermentation cellar used for the production of Chinese strong-flavoured liquor.</title>
        <authorList>
            <person name="Lu L."/>
        </authorList>
    </citation>
    <scope>NUCLEOTIDE SEQUENCE [LARGE SCALE GENOMIC DNA]</scope>
    <source>
        <strain evidence="3 4">LZLJ-2</strain>
    </source>
</reference>
<dbReference type="KEGG" id="tio:INP52_06550"/>
<dbReference type="Proteomes" id="UP000593735">
    <property type="component" value="Chromosome"/>
</dbReference>
<dbReference type="GO" id="GO:0051301">
    <property type="term" value="P:cell division"/>
    <property type="evidence" value="ECO:0007669"/>
    <property type="project" value="UniProtKB-KW"/>
</dbReference>
<evidence type="ECO:0000313" key="4">
    <source>
        <dbReference type="Proteomes" id="UP000593735"/>
    </source>
</evidence>
<organism evidence="3 4">
    <name type="scientific">Thermophilibacter immobilis</name>
    <dbReference type="NCBI Taxonomy" id="2779519"/>
    <lineage>
        <taxon>Bacteria</taxon>
        <taxon>Bacillati</taxon>
        <taxon>Actinomycetota</taxon>
        <taxon>Coriobacteriia</taxon>
        <taxon>Coriobacteriales</taxon>
        <taxon>Atopobiaceae</taxon>
        <taxon>Thermophilibacter</taxon>
    </lineage>
</organism>
<dbReference type="RefSeq" id="WP_194370154.1">
    <property type="nucleotide sequence ID" value="NZ_CP063767.1"/>
</dbReference>
<feature type="region of interest" description="Disordered" evidence="1">
    <location>
        <begin position="133"/>
        <end position="170"/>
    </location>
</feature>
<proteinExistence type="predicted"/>
<keyword evidence="2" id="KW-1133">Transmembrane helix</keyword>
<evidence type="ECO:0000256" key="1">
    <source>
        <dbReference type="SAM" id="MobiDB-lite"/>
    </source>
</evidence>
<name>A0A7S7M7E0_9ACTN</name>
<feature type="region of interest" description="Disordered" evidence="1">
    <location>
        <begin position="1"/>
        <end position="24"/>
    </location>
</feature>
<feature type="compositionally biased region" description="Basic and acidic residues" evidence="1">
    <location>
        <begin position="14"/>
        <end position="24"/>
    </location>
</feature>
<dbReference type="AlphaFoldDB" id="A0A7S7M7E0"/>